<dbReference type="OrthoDB" id="18585at2759"/>
<comment type="subcellular location">
    <subcellularLocation>
        <location evidence="1">Membrane</location>
    </subcellularLocation>
</comment>
<dbReference type="GO" id="GO:0016020">
    <property type="term" value="C:membrane"/>
    <property type="evidence" value="ECO:0007669"/>
    <property type="project" value="UniProtKB-SubCell"/>
</dbReference>
<dbReference type="GO" id="GO:0005044">
    <property type="term" value="F:scavenger receptor activity"/>
    <property type="evidence" value="ECO:0007669"/>
    <property type="project" value="TreeGrafter"/>
</dbReference>
<evidence type="ECO:0000256" key="8">
    <source>
        <dbReference type="SAM" id="Phobius"/>
    </source>
</evidence>
<evidence type="ECO:0000313" key="11">
    <source>
        <dbReference type="WBParaSite" id="ECPE_0001647001-mRNA-1"/>
    </source>
</evidence>
<evidence type="ECO:0000313" key="10">
    <source>
        <dbReference type="Proteomes" id="UP000272942"/>
    </source>
</evidence>
<evidence type="ECO:0000256" key="5">
    <source>
        <dbReference type="ARBA" id="ARBA00023136"/>
    </source>
</evidence>
<sequence length="118" mass="12963">MKAAKKLQINANVSRNEKFSALSKVADVVLPIVYINESVTVDADTARMIRNAIYVLPLALYVVSAAILVLALFGLAVFSVLFVYHRRQLLNSDVPGQNANETTPLLQSNEQSNTTMQI</sequence>
<evidence type="ECO:0000256" key="3">
    <source>
        <dbReference type="ARBA" id="ARBA00022692"/>
    </source>
</evidence>
<dbReference type="PANTHER" id="PTHR11923">
    <property type="entry name" value="SCAVENGER RECEPTOR CLASS B TYPE-1 SR-B1"/>
    <property type="match status" value="1"/>
</dbReference>
<protein>
    <submittedName>
        <fullName evidence="11">Cadherin domain-containing protein</fullName>
    </submittedName>
</protein>
<dbReference type="EMBL" id="UZAN01064262">
    <property type="protein sequence ID" value="VDP93698.1"/>
    <property type="molecule type" value="Genomic_DNA"/>
</dbReference>
<dbReference type="Proteomes" id="UP000272942">
    <property type="component" value="Unassembled WGS sequence"/>
</dbReference>
<evidence type="ECO:0000256" key="7">
    <source>
        <dbReference type="SAM" id="MobiDB-lite"/>
    </source>
</evidence>
<evidence type="ECO:0000256" key="6">
    <source>
        <dbReference type="ARBA" id="ARBA00023180"/>
    </source>
</evidence>
<reference evidence="11" key="1">
    <citation type="submission" date="2016-06" db="UniProtKB">
        <authorList>
            <consortium name="WormBaseParasite"/>
        </authorList>
    </citation>
    <scope>IDENTIFICATION</scope>
</reference>
<feature type="transmembrane region" description="Helical" evidence="8">
    <location>
        <begin position="58"/>
        <end position="84"/>
    </location>
</feature>
<name>A0A183BB42_9TREM</name>
<gene>
    <name evidence="9" type="ORF">ECPE_LOCUS16426</name>
</gene>
<proteinExistence type="inferred from homology"/>
<keyword evidence="5 8" id="KW-0472">Membrane</keyword>
<evidence type="ECO:0000256" key="4">
    <source>
        <dbReference type="ARBA" id="ARBA00022989"/>
    </source>
</evidence>
<dbReference type="WBParaSite" id="ECPE_0001647001-mRNA-1">
    <property type="protein sequence ID" value="ECPE_0001647001-mRNA-1"/>
    <property type="gene ID" value="ECPE_0001647001"/>
</dbReference>
<keyword evidence="4 8" id="KW-1133">Transmembrane helix</keyword>
<dbReference type="Pfam" id="PF01130">
    <property type="entry name" value="CD36"/>
    <property type="match status" value="1"/>
</dbReference>
<dbReference type="InterPro" id="IPR002159">
    <property type="entry name" value="CD36_fam"/>
</dbReference>
<organism evidence="11">
    <name type="scientific">Echinostoma caproni</name>
    <dbReference type="NCBI Taxonomy" id="27848"/>
    <lineage>
        <taxon>Eukaryota</taxon>
        <taxon>Metazoa</taxon>
        <taxon>Spiralia</taxon>
        <taxon>Lophotrochozoa</taxon>
        <taxon>Platyhelminthes</taxon>
        <taxon>Trematoda</taxon>
        <taxon>Digenea</taxon>
        <taxon>Plagiorchiida</taxon>
        <taxon>Echinostomata</taxon>
        <taxon>Echinostomatoidea</taxon>
        <taxon>Echinostomatidae</taxon>
        <taxon>Echinostoma</taxon>
    </lineage>
</organism>
<evidence type="ECO:0000256" key="1">
    <source>
        <dbReference type="ARBA" id="ARBA00004370"/>
    </source>
</evidence>
<keyword evidence="6" id="KW-0325">Glycoprotein</keyword>
<keyword evidence="10" id="KW-1185">Reference proteome</keyword>
<dbReference type="AlphaFoldDB" id="A0A183BB42"/>
<reference evidence="9 10" key="2">
    <citation type="submission" date="2018-11" db="EMBL/GenBank/DDBJ databases">
        <authorList>
            <consortium name="Pathogen Informatics"/>
        </authorList>
    </citation>
    <scope>NUCLEOTIDE SEQUENCE [LARGE SCALE GENOMIC DNA]</scope>
    <source>
        <strain evidence="9 10">Egypt</strain>
    </source>
</reference>
<dbReference type="GO" id="GO:0005737">
    <property type="term" value="C:cytoplasm"/>
    <property type="evidence" value="ECO:0007669"/>
    <property type="project" value="TreeGrafter"/>
</dbReference>
<evidence type="ECO:0000313" key="9">
    <source>
        <dbReference type="EMBL" id="VDP93698.1"/>
    </source>
</evidence>
<comment type="similarity">
    <text evidence="2">Belongs to the CD36 family.</text>
</comment>
<evidence type="ECO:0000256" key="2">
    <source>
        <dbReference type="ARBA" id="ARBA00010532"/>
    </source>
</evidence>
<accession>A0A183BB42</accession>
<feature type="region of interest" description="Disordered" evidence="7">
    <location>
        <begin position="95"/>
        <end position="118"/>
    </location>
</feature>
<dbReference type="PANTHER" id="PTHR11923:SF51">
    <property type="entry name" value="LYSOSOME MEMBRANE PROTEIN 2"/>
    <property type="match status" value="1"/>
</dbReference>
<keyword evidence="3 8" id="KW-0812">Transmembrane</keyword>